<comment type="caution">
    <text evidence="2">The sequence shown here is derived from an EMBL/GenBank/DDBJ whole genome shotgun (WGS) entry which is preliminary data.</text>
</comment>
<organism evidence="2">
    <name type="scientific">marine sediment metagenome</name>
    <dbReference type="NCBI Taxonomy" id="412755"/>
    <lineage>
        <taxon>unclassified sequences</taxon>
        <taxon>metagenomes</taxon>
        <taxon>ecological metagenomes</taxon>
    </lineage>
</organism>
<proteinExistence type="predicted"/>
<accession>X1M2Y3</accession>
<dbReference type="SUPFAM" id="SSF55469">
    <property type="entry name" value="FMN-dependent nitroreductase-like"/>
    <property type="match status" value="1"/>
</dbReference>
<dbReference type="EMBL" id="BARV01003230">
    <property type="protein sequence ID" value="GAI00759.1"/>
    <property type="molecule type" value="Genomic_DNA"/>
</dbReference>
<dbReference type="Gene3D" id="3.40.109.10">
    <property type="entry name" value="NADH Oxidase"/>
    <property type="match status" value="1"/>
</dbReference>
<dbReference type="Pfam" id="PF00881">
    <property type="entry name" value="Nitroreductase"/>
    <property type="match status" value="1"/>
</dbReference>
<feature type="domain" description="Nitroreductase" evidence="1">
    <location>
        <begin position="10"/>
        <end position="46"/>
    </location>
</feature>
<evidence type="ECO:0000259" key="1">
    <source>
        <dbReference type="Pfam" id="PF00881"/>
    </source>
</evidence>
<dbReference type="InterPro" id="IPR000415">
    <property type="entry name" value="Nitroreductase-like"/>
</dbReference>
<gene>
    <name evidence="2" type="ORF">S06H3_07843</name>
</gene>
<sequence>MIRDLVIENRSCRRFYQDVAIELATLRELVDLARLSASAANRQPLKYCKNGS</sequence>
<dbReference type="InterPro" id="IPR029479">
    <property type="entry name" value="Nitroreductase"/>
</dbReference>
<dbReference type="GO" id="GO:0016491">
    <property type="term" value="F:oxidoreductase activity"/>
    <property type="evidence" value="ECO:0007669"/>
    <property type="project" value="InterPro"/>
</dbReference>
<name>X1M2Y3_9ZZZZ</name>
<dbReference type="AlphaFoldDB" id="X1M2Y3"/>
<protein>
    <recommendedName>
        <fullName evidence="1">Nitroreductase domain-containing protein</fullName>
    </recommendedName>
</protein>
<reference evidence="2" key="1">
    <citation type="journal article" date="2014" name="Front. Microbiol.">
        <title>High frequency of phylogenetically diverse reductive dehalogenase-homologous genes in deep subseafloor sedimentary metagenomes.</title>
        <authorList>
            <person name="Kawai M."/>
            <person name="Futagami T."/>
            <person name="Toyoda A."/>
            <person name="Takaki Y."/>
            <person name="Nishi S."/>
            <person name="Hori S."/>
            <person name="Arai W."/>
            <person name="Tsubouchi T."/>
            <person name="Morono Y."/>
            <person name="Uchiyama I."/>
            <person name="Ito T."/>
            <person name="Fujiyama A."/>
            <person name="Inagaki F."/>
            <person name="Takami H."/>
        </authorList>
    </citation>
    <scope>NUCLEOTIDE SEQUENCE</scope>
    <source>
        <strain evidence="2">Expedition CK06-06</strain>
    </source>
</reference>
<evidence type="ECO:0000313" key="2">
    <source>
        <dbReference type="EMBL" id="GAI00759.1"/>
    </source>
</evidence>